<dbReference type="GO" id="GO:0016747">
    <property type="term" value="F:acyltransferase activity, transferring groups other than amino-acyl groups"/>
    <property type="evidence" value="ECO:0007669"/>
    <property type="project" value="InterPro"/>
</dbReference>
<dbReference type="InterPro" id="IPR016181">
    <property type="entry name" value="Acyl_CoA_acyltransferase"/>
</dbReference>
<dbReference type="OrthoDB" id="630895at2759"/>
<gene>
    <name evidence="4" type="ORF">PGLA1383_LOCUS28150</name>
</gene>
<sequence>MWTESGQLTLKSFFEVRIFVAVNGALPADVFPAAVSGQVSTLWEQQSQAPGRILSIIGLNLGTELEKSFDEHQAQQYQGQLKRQLMLFRSDLICLQGLNPLTGCVGEVIAAALKDEGFDYAWAASGVQENAGLRSAYAAKTTQKWHVTLREPVAAGPTVVDSPYQGPSFLSFQMCTSLDDACGKCRLILRNGLQDPAGELAPLAFNDFYLPFPEERKRDEKLYKAVAELAPGVSLPITLARFTQDMLPAVVRLHQAQLPMSYSDEFFQVALQSAQWARVALWDDVVVGAIICKEMEGFAHVQSLVAAVPRRKIGSRLLGAVLKEAEGRGVTKSRLHVHVRNESAVALYTSLGFRTDLRKVGYYQRSAEKLEDPPDAFLMIRHSSPAALFAALSVPASLVSCARRLKSDTLAALLVRHFEHDGAVAVDLQAHLCEESPGIIRVVNIKAKVPTSDDNGLEHLFDRQDGQPLIVCADCSNLGGAEAFSVMEEFQRLRSLAFEVFGKEMQVPLGSFERTGASNVNKLVSPDCLLF</sequence>
<accession>A0A813FCX1</accession>
<evidence type="ECO:0000256" key="1">
    <source>
        <dbReference type="ARBA" id="ARBA00022679"/>
    </source>
</evidence>
<feature type="non-terminal residue" evidence="4">
    <location>
        <position position="531"/>
    </location>
</feature>
<name>A0A813FCX1_POLGL</name>
<dbReference type="Pfam" id="PF00583">
    <property type="entry name" value="Acetyltransf_1"/>
    <property type="match status" value="1"/>
</dbReference>
<dbReference type="Proteomes" id="UP000654075">
    <property type="component" value="Unassembled WGS sequence"/>
</dbReference>
<evidence type="ECO:0000256" key="2">
    <source>
        <dbReference type="ARBA" id="ARBA00023315"/>
    </source>
</evidence>
<evidence type="ECO:0000259" key="3">
    <source>
        <dbReference type="PROSITE" id="PS51186"/>
    </source>
</evidence>
<reference evidence="4" key="1">
    <citation type="submission" date="2021-02" db="EMBL/GenBank/DDBJ databases">
        <authorList>
            <person name="Dougan E. K."/>
            <person name="Rhodes N."/>
            <person name="Thang M."/>
            <person name="Chan C."/>
        </authorList>
    </citation>
    <scope>NUCLEOTIDE SEQUENCE</scope>
</reference>
<evidence type="ECO:0000313" key="5">
    <source>
        <dbReference type="Proteomes" id="UP000654075"/>
    </source>
</evidence>
<dbReference type="PROSITE" id="PS51186">
    <property type="entry name" value="GNAT"/>
    <property type="match status" value="1"/>
</dbReference>
<proteinExistence type="predicted"/>
<keyword evidence="1" id="KW-0808">Transferase</keyword>
<dbReference type="PANTHER" id="PTHR42919:SF8">
    <property type="entry name" value="N-ALPHA-ACETYLTRANSFERASE 50"/>
    <property type="match status" value="1"/>
</dbReference>
<dbReference type="GO" id="GO:0007064">
    <property type="term" value="P:mitotic sister chromatid cohesion"/>
    <property type="evidence" value="ECO:0007669"/>
    <property type="project" value="TreeGrafter"/>
</dbReference>
<evidence type="ECO:0000313" key="4">
    <source>
        <dbReference type="EMBL" id="CAE8610323.1"/>
    </source>
</evidence>
<keyword evidence="5" id="KW-1185">Reference proteome</keyword>
<dbReference type="Gene3D" id="3.40.630.30">
    <property type="match status" value="1"/>
</dbReference>
<organism evidence="4 5">
    <name type="scientific">Polarella glacialis</name>
    <name type="common">Dinoflagellate</name>
    <dbReference type="NCBI Taxonomy" id="89957"/>
    <lineage>
        <taxon>Eukaryota</taxon>
        <taxon>Sar</taxon>
        <taxon>Alveolata</taxon>
        <taxon>Dinophyceae</taxon>
        <taxon>Suessiales</taxon>
        <taxon>Suessiaceae</taxon>
        <taxon>Polarella</taxon>
    </lineage>
</organism>
<dbReference type="AlphaFoldDB" id="A0A813FCX1"/>
<dbReference type="EMBL" id="CAJNNV010024623">
    <property type="protein sequence ID" value="CAE8610323.1"/>
    <property type="molecule type" value="Genomic_DNA"/>
</dbReference>
<dbReference type="InterPro" id="IPR000182">
    <property type="entry name" value="GNAT_dom"/>
</dbReference>
<dbReference type="InterPro" id="IPR051556">
    <property type="entry name" value="N-term/lysine_N-AcTrnsfr"/>
</dbReference>
<dbReference type="PANTHER" id="PTHR42919">
    <property type="entry name" value="N-ALPHA-ACETYLTRANSFERASE"/>
    <property type="match status" value="1"/>
</dbReference>
<dbReference type="SUPFAM" id="SSF55729">
    <property type="entry name" value="Acyl-CoA N-acyltransferases (Nat)"/>
    <property type="match status" value="1"/>
</dbReference>
<keyword evidence="2" id="KW-0012">Acyltransferase</keyword>
<dbReference type="CDD" id="cd04301">
    <property type="entry name" value="NAT_SF"/>
    <property type="match status" value="1"/>
</dbReference>
<feature type="domain" description="N-acetyltransferase" evidence="3">
    <location>
        <begin position="237"/>
        <end position="368"/>
    </location>
</feature>
<protein>
    <recommendedName>
        <fullName evidence="3">N-acetyltransferase domain-containing protein</fullName>
    </recommendedName>
</protein>
<comment type="caution">
    <text evidence="4">The sequence shown here is derived from an EMBL/GenBank/DDBJ whole genome shotgun (WGS) entry which is preliminary data.</text>
</comment>
<dbReference type="GO" id="GO:0031415">
    <property type="term" value="C:NatA complex"/>
    <property type="evidence" value="ECO:0007669"/>
    <property type="project" value="TreeGrafter"/>
</dbReference>